<dbReference type="EMBL" id="JBHTMK010000023">
    <property type="protein sequence ID" value="MFD1367249.1"/>
    <property type="molecule type" value="Genomic_DNA"/>
</dbReference>
<organism evidence="2 3">
    <name type="scientific">Actinoplanes sichuanensis</name>
    <dbReference type="NCBI Taxonomy" id="512349"/>
    <lineage>
        <taxon>Bacteria</taxon>
        <taxon>Bacillati</taxon>
        <taxon>Actinomycetota</taxon>
        <taxon>Actinomycetes</taxon>
        <taxon>Micromonosporales</taxon>
        <taxon>Micromonosporaceae</taxon>
        <taxon>Actinoplanes</taxon>
    </lineage>
</organism>
<gene>
    <name evidence="2" type="ORF">ACFQ5G_17985</name>
</gene>
<feature type="region of interest" description="Disordered" evidence="1">
    <location>
        <begin position="41"/>
        <end position="72"/>
    </location>
</feature>
<proteinExistence type="predicted"/>
<dbReference type="Proteomes" id="UP001597183">
    <property type="component" value="Unassembled WGS sequence"/>
</dbReference>
<keyword evidence="3" id="KW-1185">Reference proteome</keyword>
<evidence type="ECO:0000313" key="2">
    <source>
        <dbReference type="EMBL" id="MFD1367249.1"/>
    </source>
</evidence>
<dbReference type="RefSeq" id="WP_317795923.1">
    <property type="nucleotide sequence ID" value="NZ_AP028461.1"/>
</dbReference>
<sequence>MTLTEQQRQRLHRLIADELRAALSGEDRASLAATLAARRDALAADQRHVTDDPTHDPGGRLSDDGPGSTTSC</sequence>
<name>A0ABW4A9K7_9ACTN</name>
<comment type="caution">
    <text evidence="2">The sequence shown here is derived from an EMBL/GenBank/DDBJ whole genome shotgun (WGS) entry which is preliminary data.</text>
</comment>
<accession>A0ABW4A9K7</accession>
<feature type="compositionally biased region" description="Basic and acidic residues" evidence="1">
    <location>
        <begin position="41"/>
        <end position="63"/>
    </location>
</feature>
<evidence type="ECO:0000256" key="1">
    <source>
        <dbReference type="SAM" id="MobiDB-lite"/>
    </source>
</evidence>
<reference evidence="3" key="1">
    <citation type="journal article" date="2019" name="Int. J. Syst. Evol. Microbiol.">
        <title>The Global Catalogue of Microorganisms (GCM) 10K type strain sequencing project: providing services to taxonomists for standard genome sequencing and annotation.</title>
        <authorList>
            <consortium name="The Broad Institute Genomics Platform"/>
            <consortium name="The Broad Institute Genome Sequencing Center for Infectious Disease"/>
            <person name="Wu L."/>
            <person name="Ma J."/>
        </authorList>
    </citation>
    <scope>NUCLEOTIDE SEQUENCE [LARGE SCALE GENOMIC DNA]</scope>
    <source>
        <strain evidence="3">CCM 7526</strain>
    </source>
</reference>
<protein>
    <submittedName>
        <fullName evidence="2">Uncharacterized protein</fullName>
    </submittedName>
</protein>
<evidence type="ECO:0000313" key="3">
    <source>
        <dbReference type="Proteomes" id="UP001597183"/>
    </source>
</evidence>